<keyword evidence="10" id="KW-0645">Protease</keyword>
<evidence type="ECO:0000313" key="10">
    <source>
        <dbReference type="EMBL" id="TLE11986.1"/>
    </source>
</evidence>
<dbReference type="InterPro" id="IPR050052">
    <property type="entry name" value="ATP-dep_Clp_protease_ClpX"/>
</dbReference>
<dbReference type="PANTHER" id="PTHR48102">
    <property type="entry name" value="ATP-DEPENDENT CLP PROTEASE ATP-BINDING SUBUNIT CLPX-LIKE, MITOCHONDRIAL-RELATED"/>
    <property type="match status" value="1"/>
</dbReference>
<evidence type="ECO:0000256" key="2">
    <source>
        <dbReference type="ARBA" id="ARBA00022741"/>
    </source>
</evidence>
<comment type="function">
    <text evidence="6">ATP-dependent specificity component of the Clp protease. It directs the protease to specific substrates. Can perform chaperone functions in the absence of ClpP.</text>
</comment>
<comment type="caution">
    <text evidence="10">The sequence shown here is derived from an EMBL/GenBank/DDBJ whole genome shotgun (WGS) entry which is preliminary data.</text>
</comment>
<dbReference type="FunFam" id="1.10.8.60:FF:000002">
    <property type="entry name" value="ATP-dependent Clp protease ATP-binding subunit ClpX"/>
    <property type="match status" value="1"/>
</dbReference>
<feature type="binding site" evidence="6">
    <location>
        <begin position="133"/>
        <end position="140"/>
    </location>
    <ligand>
        <name>ATP</name>
        <dbReference type="ChEBI" id="CHEBI:30616"/>
    </ligand>
</feature>
<gene>
    <name evidence="6 10" type="primary">clpX</name>
    <name evidence="10" type="ORF">LS79_000890</name>
</gene>
<accession>A0A4U8UAG8</accession>
<dbReference type="InterPro" id="IPR019489">
    <property type="entry name" value="Clp_ATPase_C"/>
</dbReference>
<organism evidence="10 11">
    <name type="scientific">Helicobacter bilis</name>
    <dbReference type="NCBI Taxonomy" id="37372"/>
    <lineage>
        <taxon>Bacteria</taxon>
        <taxon>Pseudomonadati</taxon>
        <taxon>Campylobacterota</taxon>
        <taxon>Epsilonproteobacteria</taxon>
        <taxon>Campylobacterales</taxon>
        <taxon>Helicobacteraceae</taxon>
        <taxon>Helicobacter</taxon>
    </lineage>
</organism>
<evidence type="ECO:0000313" key="11">
    <source>
        <dbReference type="Proteomes" id="UP000029857"/>
    </source>
</evidence>
<evidence type="ECO:0000256" key="3">
    <source>
        <dbReference type="ARBA" id="ARBA00022833"/>
    </source>
</evidence>
<dbReference type="GO" id="GO:0051082">
    <property type="term" value="F:unfolded protein binding"/>
    <property type="evidence" value="ECO:0007669"/>
    <property type="project" value="UniProtKB-UniRule"/>
</dbReference>
<dbReference type="Pfam" id="PF10431">
    <property type="entry name" value="ClpB_D2-small"/>
    <property type="match status" value="1"/>
</dbReference>
<dbReference type="HAMAP" id="MF_00175">
    <property type="entry name" value="ClpX"/>
    <property type="match status" value="1"/>
</dbReference>
<evidence type="ECO:0000259" key="9">
    <source>
        <dbReference type="SMART" id="SM01086"/>
    </source>
</evidence>
<feature type="binding site" evidence="6">
    <location>
        <position position="36"/>
    </location>
    <ligand>
        <name>Zn(2+)</name>
        <dbReference type="ChEBI" id="CHEBI:29105"/>
    </ligand>
</feature>
<dbReference type="GO" id="GO:0008270">
    <property type="term" value="F:zinc ion binding"/>
    <property type="evidence" value="ECO:0007669"/>
    <property type="project" value="InterPro"/>
</dbReference>
<evidence type="ECO:0000256" key="1">
    <source>
        <dbReference type="ARBA" id="ARBA00022723"/>
    </source>
</evidence>
<feature type="binding site" evidence="6">
    <location>
        <position position="33"/>
    </location>
    <ligand>
        <name>Zn(2+)</name>
        <dbReference type="ChEBI" id="CHEBI:29105"/>
    </ligand>
</feature>
<dbReference type="GO" id="GO:0008233">
    <property type="term" value="F:peptidase activity"/>
    <property type="evidence" value="ECO:0007669"/>
    <property type="project" value="UniProtKB-KW"/>
</dbReference>
<reference evidence="10 11" key="1">
    <citation type="journal article" date="2014" name="Genome Announc.">
        <title>Draft genome sequences of eight enterohepatic helicobacter species isolated from both laboratory and wild rodents.</title>
        <authorList>
            <person name="Sheh A."/>
            <person name="Shen Z."/>
            <person name="Fox J.G."/>
        </authorList>
    </citation>
    <scope>NUCLEOTIDE SEQUENCE [LARGE SCALE GENOMIC DNA]</scope>
    <source>
        <strain evidence="10 11">ATCC 49320</strain>
    </source>
</reference>
<feature type="binding site" evidence="6">
    <location>
        <position position="5"/>
    </location>
    <ligand>
        <name>Zn(2+)</name>
        <dbReference type="ChEBI" id="CHEBI:29105"/>
    </ligand>
</feature>
<dbReference type="InterPro" id="IPR027417">
    <property type="entry name" value="P-loop_NTPase"/>
</dbReference>
<keyword evidence="5 6" id="KW-0143">Chaperone</keyword>
<dbReference type="GO" id="GO:0046983">
    <property type="term" value="F:protein dimerization activity"/>
    <property type="evidence" value="ECO:0007669"/>
    <property type="project" value="InterPro"/>
</dbReference>
<comment type="subunit">
    <text evidence="6">Component of the ClpX-ClpP complex. Forms a hexameric ring that, in the presence of ATP, binds to fourteen ClpP subunits assembled into a disk-like structure with a central cavity, resembling the structure of eukaryotic proteasomes.</text>
</comment>
<comment type="similarity">
    <text evidence="6">Belongs to the ClpX chaperone family.</text>
</comment>
<dbReference type="AlphaFoldDB" id="A0A4U8UAG8"/>
<dbReference type="SMART" id="SM00382">
    <property type="entry name" value="AAA"/>
    <property type="match status" value="1"/>
</dbReference>
<keyword evidence="3 6" id="KW-0862">Zinc</keyword>
<evidence type="ECO:0000259" key="8">
    <source>
        <dbReference type="SMART" id="SM00994"/>
    </source>
</evidence>
<dbReference type="Proteomes" id="UP000029857">
    <property type="component" value="Unassembled WGS sequence"/>
</dbReference>
<protein>
    <recommendedName>
        <fullName evidence="6">ATP-dependent Clp protease ATP-binding subunit ClpX</fullName>
    </recommendedName>
</protein>
<dbReference type="RefSeq" id="WP_034565342.1">
    <property type="nucleotide sequence ID" value="NZ_CAMCCI010000001.1"/>
</dbReference>
<dbReference type="NCBIfam" id="NF003745">
    <property type="entry name" value="PRK05342.1"/>
    <property type="match status" value="1"/>
</dbReference>
<feature type="domain" description="AAA+ ATPase" evidence="7">
    <location>
        <begin position="124"/>
        <end position="287"/>
    </location>
</feature>
<evidence type="ECO:0000256" key="4">
    <source>
        <dbReference type="ARBA" id="ARBA00022840"/>
    </source>
</evidence>
<dbReference type="InterPro" id="IPR046425">
    <property type="entry name" value="ClpX_bact"/>
</dbReference>
<dbReference type="GO" id="GO:0051301">
    <property type="term" value="P:cell division"/>
    <property type="evidence" value="ECO:0007669"/>
    <property type="project" value="TreeGrafter"/>
</dbReference>
<feature type="binding site" evidence="6">
    <location>
        <position position="8"/>
    </location>
    <ligand>
        <name>Zn(2+)</name>
        <dbReference type="ChEBI" id="CHEBI:29105"/>
    </ligand>
</feature>
<keyword evidence="2 6" id="KW-0547">Nucleotide-binding</keyword>
<dbReference type="Pfam" id="PF07724">
    <property type="entry name" value="AAA_2"/>
    <property type="match status" value="1"/>
</dbReference>
<dbReference type="GO" id="GO:0009376">
    <property type="term" value="C:HslUV protease complex"/>
    <property type="evidence" value="ECO:0007669"/>
    <property type="project" value="TreeGrafter"/>
</dbReference>
<dbReference type="InterPro" id="IPR003593">
    <property type="entry name" value="AAA+_ATPase"/>
</dbReference>
<dbReference type="GO" id="GO:0051603">
    <property type="term" value="P:proteolysis involved in protein catabolic process"/>
    <property type="evidence" value="ECO:0007669"/>
    <property type="project" value="TreeGrafter"/>
</dbReference>
<dbReference type="SMART" id="SM00994">
    <property type="entry name" value="zf-C4_ClpX"/>
    <property type="match status" value="1"/>
</dbReference>
<dbReference type="PANTHER" id="PTHR48102:SF7">
    <property type="entry name" value="ATP-DEPENDENT CLP PROTEASE ATP-BINDING SUBUNIT CLPX-LIKE, MITOCHONDRIAL"/>
    <property type="match status" value="1"/>
</dbReference>
<evidence type="ECO:0000256" key="6">
    <source>
        <dbReference type="HAMAP-Rule" id="MF_00175"/>
    </source>
</evidence>
<keyword evidence="1 6" id="KW-0479">Metal-binding</keyword>
<dbReference type="InterPro" id="IPR003959">
    <property type="entry name" value="ATPase_AAA_core"/>
</dbReference>
<sequence length="428" mass="47478">MSETCSFCGKKKSKPNPIVSSNEKITGTKAYICKACAVFIYTTLFSSENSITNSESWGLDDVPSPKELKAHLDEYVVGQEQAKKVFSVAIYNHYKRLLHQQRVAAKTDETIVNVTDLEENVELSKSNILLIGPTGSGKTLMAQTLARFLDIPIAISDATSLTEAGYVGEDVENILTRLLQAADYDLKRAEMGIVFIDEIDKISRLSENRSITRDVSGEGVQQALLKIIEGSVVNIPPKGGRKHPNQEFIKMDTSNILFICGGAFDGVEDIIKRKLGNNVLGFDSNPKQQADEENILHKIETDDLVSFGLIPELIGRLHVIATLDSISKEAMISILTQPKNAIIKQYQKLFELDGAKLVFEDEAIERIAELAMERKTGARGLRAIVEDFSLDIMFDLPNLSGYEVIITRKCVDKLEKPILIKKKKTKAI</sequence>
<dbReference type="NCBIfam" id="TIGR00382">
    <property type="entry name" value="clpX"/>
    <property type="match status" value="1"/>
</dbReference>
<feature type="domain" description="ATP-dependent Clp protease ATP-binding subunit ClpX zinc ribbon" evidence="8">
    <location>
        <begin position="2"/>
        <end position="47"/>
    </location>
</feature>
<evidence type="ECO:0000259" key="7">
    <source>
        <dbReference type="SMART" id="SM00382"/>
    </source>
</evidence>
<dbReference type="GO" id="GO:0016887">
    <property type="term" value="F:ATP hydrolysis activity"/>
    <property type="evidence" value="ECO:0007669"/>
    <property type="project" value="InterPro"/>
</dbReference>
<keyword evidence="10" id="KW-0378">Hydrolase</keyword>
<dbReference type="FunFam" id="3.40.50.300:FF:000005">
    <property type="entry name" value="ATP-dependent Clp protease ATP-binding subunit ClpX"/>
    <property type="match status" value="1"/>
</dbReference>
<dbReference type="GO" id="GO:0005524">
    <property type="term" value="F:ATP binding"/>
    <property type="evidence" value="ECO:0007669"/>
    <property type="project" value="UniProtKB-UniRule"/>
</dbReference>
<dbReference type="InterPro" id="IPR004487">
    <property type="entry name" value="Clp_protease_ATP-bd_su_ClpX"/>
</dbReference>
<feature type="domain" description="Clp ATPase C-terminal" evidence="9">
    <location>
        <begin position="326"/>
        <end position="419"/>
    </location>
</feature>
<dbReference type="Gene3D" id="3.40.50.300">
    <property type="entry name" value="P-loop containing nucleotide triphosphate hydrolases"/>
    <property type="match status" value="1"/>
</dbReference>
<dbReference type="CDD" id="cd19497">
    <property type="entry name" value="RecA-like_ClpX"/>
    <property type="match status" value="1"/>
</dbReference>
<dbReference type="EMBL" id="JRPJ02000002">
    <property type="protein sequence ID" value="TLE11986.1"/>
    <property type="molecule type" value="Genomic_DNA"/>
</dbReference>
<dbReference type="Gene3D" id="1.10.8.60">
    <property type="match status" value="1"/>
</dbReference>
<name>A0A4U8UAG8_9HELI</name>
<evidence type="ECO:0000256" key="5">
    <source>
        <dbReference type="ARBA" id="ARBA00023186"/>
    </source>
</evidence>
<dbReference type="SMART" id="SM01086">
    <property type="entry name" value="ClpB_D2-small"/>
    <property type="match status" value="1"/>
</dbReference>
<proteinExistence type="inferred from homology"/>
<keyword evidence="4 6" id="KW-0067">ATP-binding</keyword>
<dbReference type="SUPFAM" id="SSF52540">
    <property type="entry name" value="P-loop containing nucleoside triphosphate hydrolases"/>
    <property type="match status" value="1"/>
</dbReference>
<dbReference type="InterPro" id="IPR010603">
    <property type="entry name" value="Znf_CppX_C4"/>
</dbReference>
<dbReference type="GO" id="GO:0140662">
    <property type="term" value="F:ATP-dependent protein folding chaperone"/>
    <property type="evidence" value="ECO:0007669"/>
    <property type="project" value="InterPro"/>
</dbReference>